<dbReference type="AlphaFoldDB" id="A0A0A9GW99"/>
<accession>A0A0A9GW99</accession>
<reference evidence="1" key="1">
    <citation type="submission" date="2014-09" db="EMBL/GenBank/DDBJ databases">
        <authorList>
            <person name="Magalhaes I.L.F."/>
            <person name="Oliveira U."/>
            <person name="Santos F.R."/>
            <person name="Vidigal T.H.D.A."/>
            <person name="Brescovit A.D."/>
            <person name="Santos A.J."/>
        </authorList>
    </citation>
    <scope>NUCLEOTIDE SEQUENCE</scope>
    <source>
        <tissue evidence="1">Shoot tissue taken approximately 20 cm above the soil surface</tissue>
    </source>
</reference>
<protein>
    <submittedName>
        <fullName evidence="1">Uncharacterized protein</fullName>
    </submittedName>
</protein>
<dbReference type="EMBL" id="GBRH01170072">
    <property type="protein sequence ID" value="JAE27824.1"/>
    <property type="molecule type" value="Transcribed_RNA"/>
</dbReference>
<reference evidence="1" key="2">
    <citation type="journal article" date="2015" name="Data Brief">
        <title>Shoot transcriptome of the giant reed, Arundo donax.</title>
        <authorList>
            <person name="Barrero R.A."/>
            <person name="Guerrero F.D."/>
            <person name="Moolhuijzen P."/>
            <person name="Goolsby J.A."/>
            <person name="Tidwell J."/>
            <person name="Bellgard S.E."/>
            <person name="Bellgard M.I."/>
        </authorList>
    </citation>
    <scope>NUCLEOTIDE SEQUENCE</scope>
    <source>
        <tissue evidence="1">Shoot tissue taken approximately 20 cm above the soil surface</tissue>
    </source>
</reference>
<sequence length="18" mass="2045">MHIIWDSMAVSSVLNDVK</sequence>
<name>A0A0A9GW99_ARUDO</name>
<organism evidence="1">
    <name type="scientific">Arundo donax</name>
    <name type="common">Giant reed</name>
    <name type="synonym">Donax arundinaceus</name>
    <dbReference type="NCBI Taxonomy" id="35708"/>
    <lineage>
        <taxon>Eukaryota</taxon>
        <taxon>Viridiplantae</taxon>
        <taxon>Streptophyta</taxon>
        <taxon>Embryophyta</taxon>
        <taxon>Tracheophyta</taxon>
        <taxon>Spermatophyta</taxon>
        <taxon>Magnoliopsida</taxon>
        <taxon>Liliopsida</taxon>
        <taxon>Poales</taxon>
        <taxon>Poaceae</taxon>
        <taxon>PACMAD clade</taxon>
        <taxon>Arundinoideae</taxon>
        <taxon>Arundineae</taxon>
        <taxon>Arundo</taxon>
    </lineage>
</organism>
<proteinExistence type="predicted"/>
<evidence type="ECO:0000313" key="1">
    <source>
        <dbReference type="EMBL" id="JAE27824.1"/>
    </source>
</evidence>